<keyword evidence="1 2" id="KW-0808">Transferase</keyword>
<accession>D8QSD2</accession>
<dbReference type="OMA" id="CDSLCEI"/>
<dbReference type="EC" id="2.3.1.-" evidence="2"/>
<dbReference type="Pfam" id="PF02458">
    <property type="entry name" value="Transferase"/>
    <property type="match status" value="1"/>
</dbReference>
<dbReference type="PANTHER" id="PTHR31896:SF64">
    <property type="entry name" value="TRICHOTHECENE 3-O-ACETYLTRANSFERASE"/>
    <property type="match status" value="1"/>
</dbReference>
<evidence type="ECO:0000256" key="1">
    <source>
        <dbReference type="ARBA" id="ARBA00022679"/>
    </source>
</evidence>
<sequence length="440" mass="47953">MVSIVSSEMIQPAAAIPPARFELTAFDRIMRYVPYQKRVLFFAAPPGVEDDLFARVMGDLKRSLAEALVVFYPLAGGMRSTGETLEGLELDCTSDRGVKLSVAEASLRLGDLAPDFEPSMFCDSLCEIGSPEPAHPWKPEDPLLFVQVTRFQCGGLSIGVAFSHQAMDGISAWRFIACWAKLARSGLDRGSLSPKEIPGPFYSYKEETPAMDRDELLAAGAAGGFLPLESAESMPPLPLGTKIFKLDRAAIESLKIEAGISASDGKRFTTYEVVCANFWKRMTIARALPCGSASNFIILASGRGKMESVPESYFGNAVIYFLVSAAAEELDREPLSHAAELIHRAIAAGDEQRAKKITAFMDREIARLVTGYRIYPFHIVVSSPRHPVMECDFGFGRPLGSSFGTNDLHEGKIYLFPSAEMDGGMSVTAVLQPDAIQRLT</sequence>
<reference evidence="2 3" key="1">
    <citation type="journal article" date="2011" name="Science">
        <title>The Selaginella genome identifies genetic changes associated with the evolution of vascular plants.</title>
        <authorList>
            <person name="Banks J.A."/>
            <person name="Nishiyama T."/>
            <person name="Hasebe M."/>
            <person name="Bowman J.L."/>
            <person name="Gribskov M."/>
            <person name="dePamphilis C."/>
            <person name="Albert V.A."/>
            <person name="Aono N."/>
            <person name="Aoyama T."/>
            <person name="Ambrose B.A."/>
            <person name="Ashton N.W."/>
            <person name="Axtell M.J."/>
            <person name="Barker E."/>
            <person name="Barker M.S."/>
            <person name="Bennetzen J.L."/>
            <person name="Bonawitz N.D."/>
            <person name="Chapple C."/>
            <person name="Cheng C."/>
            <person name="Correa L.G."/>
            <person name="Dacre M."/>
            <person name="DeBarry J."/>
            <person name="Dreyer I."/>
            <person name="Elias M."/>
            <person name="Engstrom E.M."/>
            <person name="Estelle M."/>
            <person name="Feng L."/>
            <person name="Finet C."/>
            <person name="Floyd S.K."/>
            <person name="Frommer W.B."/>
            <person name="Fujita T."/>
            <person name="Gramzow L."/>
            <person name="Gutensohn M."/>
            <person name="Harholt J."/>
            <person name="Hattori M."/>
            <person name="Heyl A."/>
            <person name="Hirai T."/>
            <person name="Hiwatashi Y."/>
            <person name="Ishikawa M."/>
            <person name="Iwata M."/>
            <person name="Karol K.G."/>
            <person name="Koehler B."/>
            <person name="Kolukisaoglu U."/>
            <person name="Kubo M."/>
            <person name="Kurata T."/>
            <person name="Lalonde S."/>
            <person name="Li K."/>
            <person name="Li Y."/>
            <person name="Litt A."/>
            <person name="Lyons E."/>
            <person name="Manning G."/>
            <person name="Maruyama T."/>
            <person name="Michael T.P."/>
            <person name="Mikami K."/>
            <person name="Miyazaki S."/>
            <person name="Morinaga S."/>
            <person name="Murata T."/>
            <person name="Mueller-Roeber B."/>
            <person name="Nelson D.R."/>
            <person name="Obara M."/>
            <person name="Oguri Y."/>
            <person name="Olmstead R.G."/>
            <person name="Onodera N."/>
            <person name="Petersen B.L."/>
            <person name="Pils B."/>
            <person name="Prigge M."/>
            <person name="Rensing S.A."/>
            <person name="Riano-Pachon D.M."/>
            <person name="Roberts A.W."/>
            <person name="Sato Y."/>
            <person name="Scheller H.V."/>
            <person name="Schulz B."/>
            <person name="Schulz C."/>
            <person name="Shakirov E.V."/>
            <person name="Shibagaki N."/>
            <person name="Shinohara N."/>
            <person name="Shippen D.E."/>
            <person name="Soerensen I."/>
            <person name="Sotooka R."/>
            <person name="Sugimoto N."/>
            <person name="Sugita M."/>
            <person name="Sumikawa N."/>
            <person name="Tanurdzic M."/>
            <person name="Theissen G."/>
            <person name="Ulvskov P."/>
            <person name="Wakazuki S."/>
            <person name="Weng J.K."/>
            <person name="Willats W.W."/>
            <person name="Wipf D."/>
            <person name="Wolf P.G."/>
            <person name="Yang L."/>
            <person name="Zimmer A.D."/>
            <person name="Zhu Q."/>
            <person name="Mitros T."/>
            <person name="Hellsten U."/>
            <person name="Loque D."/>
            <person name="Otillar R."/>
            <person name="Salamov A."/>
            <person name="Schmutz J."/>
            <person name="Shapiro H."/>
            <person name="Lindquist E."/>
            <person name="Lucas S."/>
            <person name="Rokhsar D."/>
            <person name="Grigoriev I.V."/>
        </authorList>
    </citation>
    <scope>NUCLEOTIDE SEQUENCE [LARGE SCALE GENOMIC DNA]</scope>
</reference>
<dbReference type="eggNOG" id="ENOG502QTJX">
    <property type="taxonomic scope" value="Eukaryota"/>
</dbReference>
<evidence type="ECO:0000313" key="2">
    <source>
        <dbReference type="EMBL" id="EFJ37414.1"/>
    </source>
</evidence>
<evidence type="ECO:0000313" key="3">
    <source>
        <dbReference type="Proteomes" id="UP000001514"/>
    </source>
</evidence>
<dbReference type="InterPro" id="IPR023213">
    <property type="entry name" value="CAT-like_dom_sf"/>
</dbReference>
<dbReference type="InterPro" id="IPR051283">
    <property type="entry name" value="Sec_Metabolite_Acyltrans"/>
</dbReference>
<keyword evidence="3" id="KW-1185">Reference proteome</keyword>
<dbReference type="AlphaFoldDB" id="D8QSD2"/>
<gene>
    <name evidence="2" type="primary">BAHDa5-2</name>
    <name evidence="2" type="ORF">SELMODRAFT_450439</name>
</gene>
<dbReference type="PANTHER" id="PTHR31896">
    <property type="entry name" value="FAMILY REGULATORY PROTEIN, PUTATIVE (AFU_ORTHOLOGUE AFUA_3G14730)-RELATED"/>
    <property type="match status" value="1"/>
</dbReference>
<dbReference type="GO" id="GO:0016747">
    <property type="term" value="F:acyltransferase activity, transferring groups other than amino-acyl groups"/>
    <property type="evidence" value="ECO:0000318"/>
    <property type="project" value="GO_Central"/>
</dbReference>
<dbReference type="InParanoid" id="D8QSD2"/>
<dbReference type="HOGENOM" id="CLU_014546_2_0_1"/>
<protein>
    <submittedName>
        <fullName evidence="2">BAHD family acyltransferase, clade I</fullName>
        <ecNumber evidence="2">2.3.1.-</ecNumber>
    </submittedName>
</protein>
<dbReference type="GeneID" id="9658250"/>
<dbReference type="EMBL" id="GL377566">
    <property type="protein sequence ID" value="EFJ37414.1"/>
    <property type="molecule type" value="Genomic_DNA"/>
</dbReference>
<dbReference type="OrthoDB" id="1862401at2759"/>
<organism evidence="3">
    <name type="scientific">Selaginella moellendorffii</name>
    <name type="common">Spikemoss</name>
    <dbReference type="NCBI Taxonomy" id="88036"/>
    <lineage>
        <taxon>Eukaryota</taxon>
        <taxon>Viridiplantae</taxon>
        <taxon>Streptophyta</taxon>
        <taxon>Embryophyta</taxon>
        <taxon>Tracheophyta</taxon>
        <taxon>Lycopodiopsida</taxon>
        <taxon>Selaginellales</taxon>
        <taxon>Selaginellaceae</taxon>
        <taxon>Selaginella</taxon>
    </lineage>
</organism>
<dbReference type="STRING" id="88036.D8QSD2"/>
<name>D8QSD2_SELML</name>
<dbReference type="Gene3D" id="3.30.559.10">
    <property type="entry name" value="Chloramphenicol acetyltransferase-like domain"/>
    <property type="match status" value="2"/>
</dbReference>
<dbReference type="KEGG" id="smo:SELMODRAFT_450439"/>
<dbReference type="Gramene" id="EFJ37414">
    <property type="protein sequence ID" value="EFJ37414"/>
    <property type="gene ID" value="SELMODRAFT_450439"/>
</dbReference>
<dbReference type="Proteomes" id="UP000001514">
    <property type="component" value="Unassembled WGS sequence"/>
</dbReference>
<proteinExistence type="predicted"/>
<keyword evidence="2" id="KW-0012">Acyltransferase</keyword>